<evidence type="ECO:0000256" key="2">
    <source>
        <dbReference type="PIRSR" id="PIRSR006386-1"/>
    </source>
</evidence>
<gene>
    <name evidence="4" type="ORF">HHL28_01100</name>
</gene>
<dbReference type="KEGG" id="acru:HHL28_01100"/>
<dbReference type="InterPro" id="IPR014440">
    <property type="entry name" value="HCCAis_GSTk"/>
</dbReference>
<dbReference type="Proteomes" id="UP000501891">
    <property type="component" value="Chromosome"/>
</dbReference>
<dbReference type="SUPFAM" id="SSF52833">
    <property type="entry name" value="Thioredoxin-like"/>
    <property type="match status" value="1"/>
</dbReference>
<proteinExistence type="inferred from homology"/>
<protein>
    <recommendedName>
        <fullName evidence="1">2-hydroxychromene-2-carboxylate isomerase</fullName>
        <ecNumber evidence="1">5.99.1.4</ecNumber>
    </recommendedName>
</protein>
<comment type="similarity">
    <text evidence="1">Belongs to the GST superfamily. NadH family.</text>
</comment>
<feature type="domain" description="DSBA-like thioredoxin" evidence="3">
    <location>
        <begin position="7"/>
        <end position="206"/>
    </location>
</feature>
<sequence length="213" mass="23224">MPAPIRVEFYFSPASPYCYLAGTQMMALQVETGCRVDWVPLSARLLAKAAGYDPSLATPHSGQYEPAYRVTDLQRWSRLYKVPFRNHADVTIPDPKRLALACVAARRFDAGQVFARALMKALFVEGRSPADDALCLSIANDTAGIEPHLFKPALEEAETARLLEENIQAALKAGCFGAPSFVVHRPDGTTEMVFGNDRLALLRQAVAEAKAAG</sequence>
<accession>A0A858R3X7</accession>
<dbReference type="InterPro" id="IPR051924">
    <property type="entry name" value="GST_Kappa/NadH"/>
</dbReference>
<dbReference type="PIRSF" id="PIRSF006386">
    <property type="entry name" value="HCCAis_GSTk"/>
    <property type="match status" value="1"/>
</dbReference>
<dbReference type="PANTHER" id="PTHR42943">
    <property type="entry name" value="GLUTATHIONE S-TRANSFERASE KAPPA"/>
    <property type="match status" value="1"/>
</dbReference>
<feature type="active site" description="Nucleophile" evidence="2">
    <location>
        <position position="15"/>
    </location>
</feature>
<comment type="catalytic activity">
    <reaction evidence="1">
        <text>2-hydroxychromene-2-carboxylate = (3E)-4-(2-hydroxyphenyl)-2-oxobut-3-enoate</text>
        <dbReference type="Rhea" id="RHEA:27401"/>
        <dbReference type="ChEBI" id="CHEBI:59350"/>
        <dbReference type="ChEBI" id="CHEBI:59353"/>
        <dbReference type="EC" id="5.99.1.4"/>
    </reaction>
</comment>
<dbReference type="GO" id="GO:0018845">
    <property type="term" value="F:2-hydroxychromene-2-carboxylate isomerase activity"/>
    <property type="evidence" value="ECO:0007669"/>
    <property type="project" value="UniProtKB-UniRule"/>
</dbReference>
<organism evidence="4 5">
    <name type="scientific">Aerophototrophica crusticola</name>
    <dbReference type="NCBI Taxonomy" id="1709002"/>
    <lineage>
        <taxon>Bacteria</taxon>
        <taxon>Pseudomonadati</taxon>
        <taxon>Pseudomonadota</taxon>
        <taxon>Alphaproteobacteria</taxon>
        <taxon>Rhodospirillales</taxon>
        <taxon>Rhodospirillaceae</taxon>
        <taxon>Aerophototrophica</taxon>
    </lineage>
</organism>
<dbReference type="GO" id="GO:0004602">
    <property type="term" value="F:glutathione peroxidase activity"/>
    <property type="evidence" value="ECO:0007669"/>
    <property type="project" value="TreeGrafter"/>
</dbReference>
<keyword evidence="5" id="KW-1185">Reference proteome</keyword>
<reference evidence="4" key="1">
    <citation type="submission" date="2020-04" db="EMBL/GenBank/DDBJ databases">
        <title>A desert anoxygenic phototrophic bacterium fixes CO2 using RubisCO under aerobic conditions.</title>
        <authorList>
            <person name="Tang K."/>
        </authorList>
    </citation>
    <scope>NUCLEOTIDE SEQUENCE [LARGE SCALE GENOMIC DNA]</scope>
    <source>
        <strain evidence="4">MIMtkB3</strain>
    </source>
</reference>
<dbReference type="InterPro" id="IPR001853">
    <property type="entry name" value="DSBA-like_thioredoxin_dom"/>
</dbReference>
<evidence type="ECO:0000313" key="5">
    <source>
        <dbReference type="Proteomes" id="UP000501891"/>
    </source>
</evidence>
<evidence type="ECO:0000256" key="1">
    <source>
        <dbReference type="PIRNR" id="PIRNR006386"/>
    </source>
</evidence>
<dbReference type="AlphaFoldDB" id="A0A858R3X7"/>
<dbReference type="InterPro" id="IPR036249">
    <property type="entry name" value="Thioredoxin-like_sf"/>
</dbReference>
<dbReference type="GO" id="GO:0004364">
    <property type="term" value="F:glutathione transferase activity"/>
    <property type="evidence" value="ECO:0007669"/>
    <property type="project" value="TreeGrafter"/>
</dbReference>
<dbReference type="Gene3D" id="3.40.30.10">
    <property type="entry name" value="Glutaredoxin"/>
    <property type="match status" value="1"/>
</dbReference>
<evidence type="ECO:0000313" key="4">
    <source>
        <dbReference type="EMBL" id="QJE71893.1"/>
    </source>
</evidence>
<evidence type="ECO:0000259" key="3">
    <source>
        <dbReference type="Pfam" id="PF01323"/>
    </source>
</evidence>
<dbReference type="Pfam" id="PF01323">
    <property type="entry name" value="DSBA"/>
    <property type="match status" value="1"/>
</dbReference>
<keyword evidence="1" id="KW-0413">Isomerase</keyword>
<dbReference type="PANTHER" id="PTHR42943:SF2">
    <property type="entry name" value="GLUTATHIONE S-TRANSFERASE KAPPA 1"/>
    <property type="match status" value="1"/>
</dbReference>
<dbReference type="EC" id="5.99.1.4" evidence="1"/>
<dbReference type="EMBL" id="CP051775">
    <property type="protein sequence ID" value="QJE71893.1"/>
    <property type="molecule type" value="Genomic_DNA"/>
</dbReference>
<name>A0A858R3X7_9PROT</name>
<dbReference type="GO" id="GO:0006749">
    <property type="term" value="P:glutathione metabolic process"/>
    <property type="evidence" value="ECO:0007669"/>
    <property type="project" value="TreeGrafter"/>
</dbReference>